<dbReference type="EMBL" id="KZ991545">
    <property type="protein sequence ID" value="RKP22882.1"/>
    <property type="molecule type" value="Genomic_DNA"/>
</dbReference>
<dbReference type="GO" id="GO:0005524">
    <property type="term" value="F:ATP binding"/>
    <property type="evidence" value="ECO:0007669"/>
    <property type="project" value="InterPro"/>
</dbReference>
<feature type="transmembrane region" description="Helical" evidence="4">
    <location>
        <begin position="320"/>
        <end position="345"/>
    </location>
</feature>
<feature type="transmembrane region" description="Helical" evidence="4">
    <location>
        <begin position="221"/>
        <end position="241"/>
    </location>
</feature>
<proteinExistence type="predicted"/>
<keyword evidence="1 4" id="KW-0812">Transmembrane</keyword>
<keyword evidence="6" id="KW-1185">Reference proteome</keyword>
<dbReference type="GO" id="GO:0016020">
    <property type="term" value="C:membrane"/>
    <property type="evidence" value="ECO:0007669"/>
    <property type="project" value="InterPro"/>
</dbReference>
<dbReference type="AlphaFoldDB" id="A0A4P9YU16"/>
<feature type="transmembrane region" description="Helical" evidence="4">
    <location>
        <begin position="357"/>
        <end position="376"/>
    </location>
</feature>
<evidence type="ECO:0000313" key="5">
    <source>
        <dbReference type="EMBL" id="RKP22882.1"/>
    </source>
</evidence>
<feature type="transmembrane region" description="Helical" evidence="4">
    <location>
        <begin position="119"/>
        <end position="141"/>
    </location>
</feature>
<keyword evidence="2 4" id="KW-1133">Transmembrane helix</keyword>
<keyword evidence="3 4" id="KW-0472">Membrane</keyword>
<dbReference type="InterPro" id="IPR036640">
    <property type="entry name" value="ABC1_TM_sf"/>
</dbReference>
<dbReference type="Proteomes" id="UP000278143">
    <property type="component" value="Unassembled WGS sequence"/>
</dbReference>
<accession>A0A4P9YU16</accession>
<sequence length="403" mass="44277">MLRHLYASSYTHTIGVKHGINASGNYQFAFGILAIAAIILSAVVLFLGTLTRCIHGDVAYARIPSEPQPDGDAAEDEDAEQNDDAFPAEDAASVLSSGRGDYVVGIKRRAKRINVDANIVKLVGSVVALSASTWGLLWQLWSHSHKYRASTCFLAMNALAWLYITVLSLLNLRYHKLARSKIGTHQTALVAIVCCCNVADITARYVHGGLESQLRETRCMLVAVLGAIVAGVGLLLTRGAVETTGSGRLRSLEESASIYEWISFSWMSPIMADSARHTLTNSDLWELPAEDQIRTIARRCEQHGQPFGTRLLFMACRRRILLQIAYGLLWSITLFAIPGFFYLLLDDLSIKSAADSHAWLYLTGLFASMIVSSVFYQRGFMEGHHIALQFKIPTGAAVPRPTS</sequence>
<organism evidence="5 6">
    <name type="scientific">Syncephalis pseudoplumigaleata</name>
    <dbReference type="NCBI Taxonomy" id="1712513"/>
    <lineage>
        <taxon>Eukaryota</taxon>
        <taxon>Fungi</taxon>
        <taxon>Fungi incertae sedis</taxon>
        <taxon>Zoopagomycota</taxon>
        <taxon>Zoopagomycotina</taxon>
        <taxon>Zoopagomycetes</taxon>
        <taxon>Zoopagales</taxon>
        <taxon>Piptocephalidaceae</taxon>
        <taxon>Syncephalis</taxon>
    </lineage>
</organism>
<evidence type="ECO:0000256" key="3">
    <source>
        <dbReference type="ARBA" id="ARBA00023136"/>
    </source>
</evidence>
<name>A0A4P9YU16_9FUNG</name>
<reference evidence="6" key="1">
    <citation type="journal article" date="2018" name="Nat. Microbiol.">
        <title>Leveraging single-cell genomics to expand the fungal tree of life.</title>
        <authorList>
            <person name="Ahrendt S.R."/>
            <person name="Quandt C.A."/>
            <person name="Ciobanu D."/>
            <person name="Clum A."/>
            <person name="Salamov A."/>
            <person name="Andreopoulos B."/>
            <person name="Cheng J.F."/>
            <person name="Woyke T."/>
            <person name="Pelin A."/>
            <person name="Henrissat B."/>
            <person name="Reynolds N.K."/>
            <person name="Benny G.L."/>
            <person name="Smith M.E."/>
            <person name="James T.Y."/>
            <person name="Grigoriev I.V."/>
        </authorList>
    </citation>
    <scope>NUCLEOTIDE SEQUENCE [LARGE SCALE GENOMIC DNA]</scope>
    <source>
        <strain evidence="6">Benny S71-1</strain>
    </source>
</reference>
<feature type="transmembrane region" description="Helical" evidence="4">
    <location>
        <begin position="182"/>
        <end position="201"/>
    </location>
</feature>
<feature type="transmembrane region" description="Helical" evidence="4">
    <location>
        <begin position="26"/>
        <end position="47"/>
    </location>
</feature>
<protein>
    <submittedName>
        <fullName evidence="5">Uncharacterized protein</fullName>
    </submittedName>
</protein>
<evidence type="ECO:0000256" key="1">
    <source>
        <dbReference type="ARBA" id="ARBA00022692"/>
    </source>
</evidence>
<evidence type="ECO:0000313" key="6">
    <source>
        <dbReference type="Proteomes" id="UP000278143"/>
    </source>
</evidence>
<feature type="transmembrane region" description="Helical" evidence="4">
    <location>
        <begin position="147"/>
        <end position="170"/>
    </location>
</feature>
<evidence type="ECO:0000256" key="2">
    <source>
        <dbReference type="ARBA" id="ARBA00022989"/>
    </source>
</evidence>
<dbReference type="OrthoDB" id="6500128at2759"/>
<dbReference type="SUPFAM" id="SSF90123">
    <property type="entry name" value="ABC transporter transmembrane region"/>
    <property type="match status" value="1"/>
</dbReference>
<evidence type="ECO:0000256" key="4">
    <source>
        <dbReference type="SAM" id="Phobius"/>
    </source>
</evidence>
<gene>
    <name evidence="5" type="ORF">SYNPS1DRAFT_25189</name>
</gene>